<feature type="region of interest" description="Disordered" evidence="1">
    <location>
        <begin position="65"/>
        <end position="121"/>
    </location>
</feature>
<organism evidence="2 3">
    <name type="scientific">Streptomyces agglomeratus</name>
    <dbReference type="NCBI Taxonomy" id="285458"/>
    <lineage>
        <taxon>Bacteria</taxon>
        <taxon>Bacillati</taxon>
        <taxon>Actinomycetota</taxon>
        <taxon>Actinomycetes</taxon>
        <taxon>Kitasatosporales</taxon>
        <taxon>Streptomycetaceae</taxon>
        <taxon>Streptomyces</taxon>
    </lineage>
</organism>
<keyword evidence="3" id="KW-1185">Reference proteome</keyword>
<sequence length="121" mass="13333">MHSYDPSRHQPYQSQIPAMRPSRETRAEPSHTPIYDALYSEYRRSFRALPGDRSGEEELGFTGFGQVTRHGQGSGPANHTGQGTHGAHTGFWRVTSSDGNGRQHTGNHLPAALPPAPRRGF</sequence>
<accession>A0A1E5PDJ4</accession>
<dbReference type="Proteomes" id="UP000095759">
    <property type="component" value="Unassembled WGS sequence"/>
</dbReference>
<protein>
    <submittedName>
        <fullName evidence="2">Uncharacterized protein</fullName>
    </submittedName>
</protein>
<reference evidence="2 3" key="1">
    <citation type="submission" date="2016-08" db="EMBL/GenBank/DDBJ databases">
        <title>Complete genome sequence of Streptomyces agglomeratus strain 6-3-2, a novel anti-MRSA actinomycete isolated from Wuli of Tebit, China.</title>
        <authorList>
            <person name="Chen X."/>
        </authorList>
    </citation>
    <scope>NUCLEOTIDE SEQUENCE [LARGE SCALE GENOMIC DNA]</scope>
    <source>
        <strain evidence="2 3">6-3-2</strain>
    </source>
</reference>
<dbReference type="RefSeq" id="WP_069929459.1">
    <property type="nucleotide sequence ID" value="NZ_MEHI01000001.1"/>
</dbReference>
<feature type="compositionally biased region" description="Pro residues" evidence="1">
    <location>
        <begin position="112"/>
        <end position="121"/>
    </location>
</feature>
<feature type="region of interest" description="Disordered" evidence="1">
    <location>
        <begin position="1"/>
        <end position="34"/>
    </location>
</feature>
<evidence type="ECO:0000313" key="2">
    <source>
        <dbReference type="EMBL" id="OEJ27596.1"/>
    </source>
</evidence>
<evidence type="ECO:0000313" key="3">
    <source>
        <dbReference type="Proteomes" id="UP000095759"/>
    </source>
</evidence>
<proteinExistence type="predicted"/>
<gene>
    <name evidence="2" type="ORF">AS594_27040</name>
</gene>
<feature type="compositionally biased region" description="Polar residues" evidence="1">
    <location>
        <begin position="94"/>
        <end position="106"/>
    </location>
</feature>
<dbReference type="STRING" id="285458.BGM19_09835"/>
<dbReference type="AlphaFoldDB" id="A0A1E5PDJ4"/>
<name>A0A1E5PDJ4_9ACTN</name>
<evidence type="ECO:0000256" key="1">
    <source>
        <dbReference type="SAM" id="MobiDB-lite"/>
    </source>
</evidence>
<feature type="compositionally biased region" description="Low complexity" evidence="1">
    <location>
        <begin position="79"/>
        <end position="90"/>
    </location>
</feature>
<comment type="caution">
    <text evidence="2">The sequence shown here is derived from an EMBL/GenBank/DDBJ whole genome shotgun (WGS) entry which is preliminary data.</text>
</comment>
<dbReference type="EMBL" id="MEHJ01000001">
    <property type="protein sequence ID" value="OEJ27596.1"/>
    <property type="molecule type" value="Genomic_DNA"/>
</dbReference>